<name>J2T488_9FLAO</name>
<comment type="caution">
    <text evidence="1">The sequence shown here is derived from an EMBL/GenBank/DDBJ whole genome shotgun (WGS) entry which is preliminary data.</text>
</comment>
<dbReference type="Proteomes" id="UP000007509">
    <property type="component" value="Unassembled WGS sequence"/>
</dbReference>
<dbReference type="EMBL" id="AKJY01000028">
    <property type="protein sequence ID" value="EJL72857.1"/>
    <property type="molecule type" value="Genomic_DNA"/>
</dbReference>
<accession>J2T488</accession>
<proteinExistence type="predicted"/>
<evidence type="ECO:0000313" key="1">
    <source>
        <dbReference type="EMBL" id="EJL72857.1"/>
    </source>
</evidence>
<gene>
    <name evidence="1" type="ORF">PMI13_01754</name>
</gene>
<keyword evidence="2" id="KW-1185">Reference proteome</keyword>
<evidence type="ECO:0000313" key="2">
    <source>
        <dbReference type="Proteomes" id="UP000007509"/>
    </source>
</evidence>
<sequence>MMGPSGDMIHPWKAVMEGSKGLGTSRATSWELFQLYSNPAALERTTFYFNGNIIPSPF</sequence>
<organism evidence="1 2">
    <name type="scientific">Chryseobacterium populi</name>
    <dbReference type="NCBI Taxonomy" id="1144316"/>
    <lineage>
        <taxon>Bacteria</taxon>
        <taxon>Pseudomonadati</taxon>
        <taxon>Bacteroidota</taxon>
        <taxon>Flavobacteriia</taxon>
        <taxon>Flavobacteriales</taxon>
        <taxon>Weeksellaceae</taxon>
        <taxon>Chryseobacterium group</taxon>
        <taxon>Chryseobacterium</taxon>
    </lineage>
</organism>
<dbReference type="AlphaFoldDB" id="J2T488"/>
<reference evidence="1 2" key="1">
    <citation type="journal article" date="2012" name="J. Bacteriol.">
        <title>Twenty-one genome sequences from Pseudomonas species and 19 genome sequences from diverse bacteria isolated from the rhizosphere and endosphere of Populus deltoides.</title>
        <authorList>
            <person name="Brown S.D."/>
            <person name="Utturkar S.M."/>
            <person name="Klingeman D.M."/>
            <person name="Johnson C.M."/>
            <person name="Martin S.L."/>
            <person name="Land M.L."/>
            <person name="Lu T.Y."/>
            <person name="Schadt C.W."/>
            <person name="Doktycz M.J."/>
            <person name="Pelletier D.A."/>
        </authorList>
    </citation>
    <scope>NUCLEOTIDE SEQUENCE [LARGE SCALE GENOMIC DNA]</scope>
    <source>
        <strain evidence="1 2">CF314</strain>
    </source>
</reference>
<protein>
    <submittedName>
        <fullName evidence="1">Uncharacterized protein</fullName>
    </submittedName>
</protein>